<sequence>MAQSMGSTYTTMAVAKAKAAVTGAALPETRILAHQRAITAATALWAAVAMVVAVAASAAIALHKTLTGEKLS</sequence>
<keyword evidence="3" id="KW-1185">Reference proteome</keyword>
<accession>A0ABW3SNL6</accession>
<evidence type="ECO:0000256" key="1">
    <source>
        <dbReference type="SAM" id="Phobius"/>
    </source>
</evidence>
<organism evidence="2 3">
    <name type="scientific">Pontibacter rugosus</name>
    <dbReference type="NCBI Taxonomy" id="1745966"/>
    <lineage>
        <taxon>Bacteria</taxon>
        <taxon>Pseudomonadati</taxon>
        <taxon>Bacteroidota</taxon>
        <taxon>Cytophagia</taxon>
        <taxon>Cytophagales</taxon>
        <taxon>Hymenobacteraceae</taxon>
        <taxon>Pontibacter</taxon>
    </lineage>
</organism>
<evidence type="ECO:0000313" key="2">
    <source>
        <dbReference type="EMBL" id="MFD1185516.1"/>
    </source>
</evidence>
<gene>
    <name evidence="2" type="ORF">ACFQ2O_04785</name>
</gene>
<protein>
    <submittedName>
        <fullName evidence="2">Uncharacterized protein</fullName>
    </submittedName>
</protein>
<feature type="transmembrane region" description="Helical" evidence="1">
    <location>
        <begin position="37"/>
        <end position="62"/>
    </location>
</feature>
<proteinExistence type="predicted"/>
<name>A0ABW3SNL6_9BACT</name>
<keyword evidence="1" id="KW-0472">Membrane</keyword>
<dbReference type="RefSeq" id="WP_377523270.1">
    <property type="nucleotide sequence ID" value="NZ_JBHTLD010000025.1"/>
</dbReference>
<evidence type="ECO:0000313" key="3">
    <source>
        <dbReference type="Proteomes" id="UP001597094"/>
    </source>
</evidence>
<dbReference type="Proteomes" id="UP001597094">
    <property type="component" value="Unassembled WGS sequence"/>
</dbReference>
<comment type="caution">
    <text evidence="2">The sequence shown here is derived from an EMBL/GenBank/DDBJ whole genome shotgun (WGS) entry which is preliminary data.</text>
</comment>
<dbReference type="EMBL" id="JBHTLD010000025">
    <property type="protein sequence ID" value="MFD1185516.1"/>
    <property type="molecule type" value="Genomic_DNA"/>
</dbReference>
<keyword evidence="1" id="KW-1133">Transmembrane helix</keyword>
<keyword evidence="1" id="KW-0812">Transmembrane</keyword>
<reference evidence="3" key="1">
    <citation type="journal article" date="2019" name="Int. J. Syst. Evol. Microbiol.">
        <title>The Global Catalogue of Microorganisms (GCM) 10K type strain sequencing project: providing services to taxonomists for standard genome sequencing and annotation.</title>
        <authorList>
            <consortium name="The Broad Institute Genomics Platform"/>
            <consortium name="The Broad Institute Genome Sequencing Center for Infectious Disease"/>
            <person name="Wu L."/>
            <person name="Ma J."/>
        </authorList>
    </citation>
    <scope>NUCLEOTIDE SEQUENCE [LARGE SCALE GENOMIC DNA]</scope>
    <source>
        <strain evidence="3">JCM 31319</strain>
    </source>
</reference>